<keyword evidence="1" id="KW-0863">Zinc-finger</keyword>
<evidence type="ECO:0000256" key="1">
    <source>
        <dbReference type="PROSITE-ProRule" id="PRU00042"/>
    </source>
</evidence>
<dbReference type="PROSITE" id="PS00028">
    <property type="entry name" value="ZINC_FINGER_C2H2_1"/>
    <property type="match status" value="1"/>
</dbReference>
<dbReference type="AlphaFoldDB" id="A0A7M5WX95"/>
<protein>
    <recommendedName>
        <fullName evidence="3">C2H2-type domain-containing protein</fullName>
    </recommendedName>
</protein>
<evidence type="ECO:0000259" key="3">
    <source>
        <dbReference type="PROSITE" id="PS50157"/>
    </source>
</evidence>
<keyword evidence="1" id="KW-0479">Metal-binding</keyword>
<feature type="region of interest" description="Disordered" evidence="2">
    <location>
        <begin position="368"/>
        <end position="391"/>
    </location>
</feature>
<dbReference type="EnsemblMetazoa" id="CLYHEMT014107.1">
    <property type="protein sequence ID" value="CLYHEMP014107.1"/>
    <property type="gene ID" value="CLYHEMG014107"/>
</dbReference>
<proteinExistence type="predicted"/>
<dbReference type="Proteomes" id="UP000594262">
    <property type="component" value="Unplaced"/>
</dbReference>
<evidence type="ECO:0000256" key="2">
    <source>
        <dbReference type="SAM" id="MobiDB-lite"/>
    </source>
</evidence>
<dbReference type="OrthoDB" id="5980469at2759"/>
<dbReference type="InterPro" id="IPR013087">
    <property type="entry name" value="Znf_C2H2_type"/>
</dbReference>
<evidence type="ECO:0000313" key="4">
    <source>
        <dbReference type="EnsemblMetazoa" id="CLYHEMP014107.1"/>
    </source>
</evidence>
<sequence length="391" mass="45105">MAASSSNSGSDYPIEDILSLLDAGFFDCEEEISEQINSMESDLAETSQVATFDCEVCGKICKTKGGIKRHKAAKHPHEVYLEKVKEKEEKTKIASDKLGSMDIMRLIKESAERLSHDQCYPEEFRSQFIDFEITQNQGDVIFKQLEEIIFKYKENKNDEFLAAFRRITSSKLDLLFTDKRVHNLLMLEFASSCVKHLKPNQSDANVDIRTALGTKEKAALNYIAGHAVHKIYAKLRTSKHWRTDIFQKSFNLLKKFKIEPTDMEEHALIKAKNRGGLWCVSKLTVQVFEQAELLFTSETCRHVTRVDYKAMVRNLMKNLLVKKYWEQLLSDSPEIDTDLGKDLLDQLLSLYLKIRGFSYAKSIREKHKFKSKSTQKHSLRANLKKSEKEEP</sequence>
<keyword evidence="1" id="KW-0862">Zinc</keyword>
<accession>A0A7M5WX95</accession>
<feature type="compositionally biased region" description="Basic residues" evidence="2">
    <location>
        <begin position="368"/>
        <end position="383"/>
    </location>
</feature>
<evidence type="ECO:0000313" key="5">
    <source>
        <dbReference type="Proteomes" id="UP000594262"/>
    </source>
</evidence>
<reference evidence="4" key="1">
    <citation type="submission" date="2021-01" db="UniProtKB">
        <authorList>
            <consortium name="EnsemblMetazoa"/>
        </authorList>
    </citation>
    <scope>IDENTIFICATION</scope>
</reference>
<dbReference type="PROSITE" id="PS50157">
    <property type="entry name" value="ZINC_FINGER_C2H2_2"/>
    <property type="match status" value="1"/>
</dbReference>
<organism evidence="4 5">
    <name type="scientific">Clytia hemisphaerica</name>
    <dbReference type="NCBI Taxonomy" id="252671"/>
    <lineage>
        <taxon>Eukaryota</taxon>
        <taxon>Metazoa</taxon>
        <taxon>Cnidaria</taxon>
        <taxon>Hydrozoa</taxon>
        <taxon>Hydroidolina</taxon>
        <taxon>Leptothecata</taxon>
        <taxon>Obeliida</taxon>
        <taxon>Clytiidae</taxon>
        <taxon>Clytia</taxon>
    </lineage>
</organism>
<keyword evidence="5" id="KW-1185">Reference proteome</keyword>
<dbReference type="GO" id="GO:0008270">
    <property type="term" value="F:zinc ion binding"/>
    <property type="evidence" value="ECO:0007669"/>
    <property type="project" value="UniProtKB-KW"/>
</dbReference>
<feature type="domain" description="C2H2-type" evidence="3">
    <location>
        <begin position="52"/>
        <end position="80"/>
    </location>
</feature>
<dbReference type="GeneID" id="136815803"/>
<name>A0A7M5WX95_9CNID</name>
<dbReference type="RefSeq" id="XP_066928356.1">
    <property type="nucleotide sequence ID" value="XM_067072255.1"/>
</dbReference>